<dbReference type="OrthoDB" id="9767435at2"/>
<dbReference type="Pfam" id="PF01590">
    <property type="entry name" value="GAF"/>
    <property type="match status" value="1"/>
</dbReference>
<organism evidence="2 3">
    <name type="scientific">Sphingomonas panacisoli</name>
    <dbReference type="NCBI Taxonomy" id="1813879"/>
    <lineage>
        <taxon>Bacteria</taxon>
        <taxon>Pseudomonadati</taxon>
        <taxon>Pseudomonadota</taxon>
        <taxon>Alphaproteobacteria</taxon>
        <taxon>Sphingomonadales</taxon>
        <taxon>Sphingomonadaceae</taxon>
        <taxon>Sphingomonas</taxon>
    </lineage>
</organism>
<dbReference type="EMBL" id="CP042306">
    <property type="protein sequence ID" value="QDZ07661.1"/>
    <property type="molecule type" value="Genomic_DNA"/>
</dbReference>
<dbReference type="SUPFAM" id="SSF55781">
    <property type="entry name" value="GAF domain-like"/>
    <property type="match status" value="1"/>
</dbReference>
<sequence>MTTVRFKRWRLLSAATNRLSEAASLDGILEILRISARAILQSDGVAVVRREDDLVHYVGEDAIAPLWSGQRFPIETCISGIAMVEREMIVIPDIRLDPRVPHNAYLSTFVASMAMAPIGHGNPVAAIGAYWRSTAPIEEDALTLLDMLAKGASAQLERIADQRMGDKLAS</sequence>
<dbReference type="Proteomes" id="UP000315673">
    <property type="component" value="Chromosome"/>
</dbReference>
<dbReference type="KEGG" id="spai:FPZ24_09295"/>
<evidence type="ECO:0000313" key="2">
    <source>
        <dbReference type="EMBL" id="QDZ07661.1"/>
    </source>
</evidence>
<proteinExistence type="predicted"/>
<keyword evidence="3" id="KW-1185">Reference proteome</keyword>
<dbReference type="RefSeq" id="WP_146571355.1">
    <property type="nucleotide sequence ID" value="NZ_CP042306.1"/>
</dbReference>
<dbReference type="InterPro" id="IPR029016">
    <property type="entry name" value="GAF-like_dom_sf"/>
</dbReference>
<reference evidence="2 3" key="1">
    <citation type="submission" date="2019-07" db="EMBL/GenBank/DDBJ databases">
        <title>Full genome sequence of Sphingomonas sp. 4R-6-7(HKS19).</title>
        <authorList>
            <person name="Im W.-T."/>
        </authorList>
    </citation>
    <scope>NUCLEOTIDE SEQUENCE [LARGE SCALE GENOMIC DNA]</scope>
    <source>
        <strain evidence="2 3">HKS19</strain>
    </source>
</reference>
<dbReference type="Gene3D" id="3.30.450.40">
    <property type="match status" value="1"/>
</dbReference>
<dbReference type="AlphaFoldDB" id="A0A5B8LHX7"/>
<accession>A0A5B8LHX7</accession>
<protein>
    <submittedName>
        <fullName evidence="2">GAF domain-containing protein</fullName>
    </submittedName>
</protein>
<feature type="domain" description="GAF" evidence="1">
    <location>
        <begin position="25"/>
        <end position="154"/>
    </location>
</feature>
<evidence type="ECO:0000259" key="1">
    <source>
        <dbReference type="Pfam" id="PF01590"/>
    </source>
</evidence>
<gene>
    <name evidence="2" type="ORF">FPZ24_09295</name>
</gene>
<evidence type="ECO:0000313" key="3">
    <source>
        <dbReference type="Proteomes" id="UP000315673"/>
    </source>
</evidence>
<dbReference type="InterPro" id="IPR003018">
    <property type="entry name" value="GAF"/>
</dbReference>
<name>A0A5B8LHX7_9SPHN</name>